<organism evidence="1 2">
    <name type="scientific">Helianthus annuus</name>
    <name type="common">Common sunflower</name>
    <dbReference type="NCBI Taxonomy" id="4232"/>
    <lineage>
        <taxon>Eukaryota</taxon>
        <taxon>Viridiplantae</taxon>
        <taxon>Streptophyta</taxon>
        <taxon>Embryophyta</taxon>
        <taxon>Tracheophyta</taxon>
        <taxon>Spermatophyta</taxon>
        <taxon>Magnoliopsida</taxon>
        <taxon>eudicotyledons</taxon>
        <taxon>Gunneridae</taxon>
        <taxon>Pentapetalae</taxon>
        <taxon>asterids</taxon>
        <taxon>campanulids</taxon>
        <taxon>Asterales</taxon>
        <taxon>Asteraceae</taxon>
        <taxon>Asteroideae</taxon>
        <taxon>Heliantheae alliance</taxon>
        <taxon>Heliantheae</taxon>
        <taxon>Helianthus</taxon>
    </lineage>
</organism>
<gene>
    <name evidence="1" type="ORF">HanXRQr2_Chr12g0542371</name>
</gene>
<protein>
    <submittedName>
        <fullName evidence="1">Uncharacterized protein</fullName>
    </submittedName>
</protein>
<sequence>MKRIQSQAELEAEVARLKCLLVNIRGRTEGEIGNSPYQKPLPANQNIRNGNSTGGCVMNRVICNVGIKFIAFIPR</sequence>
<comment type="caution">
    <text evidence="1">The sequence shown here is derived from an EMBL/GenBank/DDBJ whole genome shotgun (WGS) entry which is preliminary data.</text>
</comment>
<accession>A0A9K3HGN0</accession>
<dbReference type="EMBL" id="MNCJ02000327">
    <property type="protein sequence ID" value="KAF5778002.1"/>
    <property type="molecule type" value="Genomic_DNA"/>
</dbReference>
<dbReference type="Proteomes" id="UP000215914">
    <property type="component" value="Unassembled WGS sequence"/>
</dbReference>
<dbReference type="AlphaFoldDB" id="A0A9K3HGN0"/>
<dbReference type="Gramene" id="mRNA:HanXRQr2_Chr12g0542371">
    <property type="protein sequence ID" value="CDS:HanXRQr2_Chr12g0542371.1"/>
    <property type="gene ID" value="HanXRQr2_Chr12g0542371"/>
</dbReference>
<proteinExistence type="predicted"/>
<evidence type="ECO:0000313" key="2">
    <source>
        <dbReference type="Proteomes" id="UP000215914"/>
    </source>
</evidence>
<reference evidence="1" key="1">
    <citation type="journal article" date="2017" name="Nature">
        <title>The sunflower genome provides insights into oil metabolism, flowering and Asterid evolution.</title>
        <authorList>
            <person name="Badouin H."/>
            <person name="Gouzy J."/>
            <person name="Grassa C.J."/>
            <person name="Murat F."/>
            <person name="Staton S.E."/>
            <person name="Cottret L."/>
            <person name="Lelandais-Briere C."/>
            <person name="Owens G.L."/>
            <person name="Carrere S."/>
            <person name="Mayjonade B."/>
            <person name="Legrand L."/>
            <person name="Gill N."/>
            <person name="Kane N.C."/>
            <person name="Bowers J.E."/>
            <person name="Hubner S."/>
            <person name="Bellec A."/>
            <person name="Berard A."/>
            <person name="Berges H."/>
            <person name="Blanchet N."/>
            <person name="Boniface M.C."/>
            <person name="Brunel D."/>
            <person name="Catrice O."/>
            <person name="Chaidir N."/>
            <person name="Claudel C."/>
            <person name="Donnadieu C."/>
            <person name="Faraut T."/>
            <person name="Fievet G."/>
            <person name="Helmstetter N."/>
            <person name="King M."/>
            <person name="Knapp S.J."/>
            <person name="Lai Z."/>
            <person name="Le Paslier M.C."/>
            <person name="Lippi Y."/>
            <person name="Lorenzon L."/>
            <person name="Mandel J.R."/>
            <person name="Marage G."/>
            <person name="Marchand G."/>
            <person name="Marquand E."/>
            <person name="Bret-Mestries E."/>
            <person name="Morien E."/>
            <person name="Nambeesan S."/>
            <person name="Nguyen T."/>
            <person name="Pegot-Espagnet P."/>
            <person name="Pouilly N."/>
            <person name="Raftis F."/>
            <person name="Sallet E."/>
            <person name="Schiex T."/>
            <person name="Thomas J."/>
            <person name="Vandecasteele C."/>
            <person name="Vares D."/>
            <person name="Vear F."/>
            <person name="Vautrin S."/>
            <person name="Crespi M."/>
            <person name="Mangin B."/>
            <person name="Burke J.M."/>
            <person name="Salse J."/>
            <person name="Munos S."/>
            <person name="Vincourt P."/>
            <person name="Rieseberg L.H."/>
            <person name="Langlade N.B."/>
        </authorList>
    </citation>
    <scope>NUCLEOTIDE SEQUENCE</scope>
    <source>
        <tissue evidence="1">Leaves</tissue>
    </source>
</reference>
<keyword evidence="2" id="KW-1185">Reference proteome</keyword>
<reference evidence="1" key="2">
    <citation type="submission" date="2020-06" db="EMBL/GenBank/DDBJ databases">
        <title>Helianthus annuus Genome sequencing and assembly Release 2.</title>
        <authorList>
            <person name="Gouzy J."/>
            <person name="Langlade N."/>
            <person name="Munos S."/>
        </authorList>
    </citation>
    <scope>NUCLEOTIDE SEQUENCE</scope>
    <source>
        <tissue evidence="1">Leaves</tissue>
    </source>
</reference>
<name>A0A9K3HGN0_HELAN</name>
<evidence type="ECO:0000313" key="1">
    <source>
        <dbReference type="EMBL" id="KAF5778002.1"/>
    </source>
</evidence>